<dbReference type="OrthoDB" id="21822at2"/>
<accession>A0A2S9H2S1</accession>
<name>A0A2S9H2S1_9BURK</name>
<dbReference type="SUPFAM" id="SSF54637">
    <property type="entry name" value="Thioesterase/thiol ester dehydrase-isomerase"/>
    <property type="match status" value="1"/>
</dbReference>
<dbReference type="Gene3D" id="3.10.129.10">
    <property type="entry name" value="Hotdog Thioesterase"/>
    <property type="match status" value="1"/>
</dbReference>
<organism evidence="1 2">
    <name type="scientific">Solimicrobium silvestre</name>
    <dbReference type="NCBI Taxonomy" id="2099400"/>
    <lineage>
        <taxon>Bacteria</taxon>
        <taxon>Pseudomonadati</taxon>
        <taxon>Pseudomonadota</taxon>
        <taxon>Betaproteobacteria</taxon>
        <taxon>Burkholderiales</taxon>
        <taxon>Oxalobacteraceae</taxon>
        <taxon>Solimicrobium</taxon>
    </lineage>
</organism>
<evidence type="ECO:0000313" key="2">
    <source>
        <dbReference type="Proteomes" id="UP000237839"/>
    </source>
</evidence>
<dbReference type="InterPro" id="IPR029069">
    <property type="entry name" value="HotDog_dom_sf"/>
</dbReference>
<dbReference type="RefSeq" id="WP_105530615.1">
    <property type="nucleotide sequence ID" value="NZ_PUGF01000003.1"/>
</dbReference>
<protein>
    <submittedName>
        <fullName evidence="1">Thioesterase superfamily</fullName>
    </submittedName>
</protein>
<comment type="caution">
    <text evidence="1">The sequence shown here is derived from an EMBL/GenBank/DDBJ whole genome shotgun (WGS) entry which is preliminary data.</text>
</comment>
<dbReference type="Pfam" id="PF13279">
    <property type="entry name" value="4HBT_2"/>
    <property type="match status" value="1"/>
</dbReference>
<proteinExistence type="predicted"/>
<dbReference type="CDD" id="cd00586">
    <property type="entry name" value="4HBT"/>
    <property type="match status" value="1"/>
</dbReference>
<gene>
    <name evidence="1" type="ORF">S2091_0906</name>
</gene>
<dbReference type="Proteomes" id="UP000237839">
    <property type="component" value="Unassembled WGS sequence"/>
</dbReference>
<reference evidence="1 2" key="1">
    <citation type="submission" date="2018-02" db="EMBL/GenBank/DDBJ databases">
        <title>Solimicrobium silvestre gen. nov., sp. nov., isolated from alpine forest soil.</title>
        <authorList>
            <person name="Margesin R."/>
            <person name="Albuquerque L."/>
            <person name="Zhang D.-C."/>
            <person name="Froufe H.J.C."/>
            <person name="Severino R."/>
            <person name="Roxo I."/>
            <person name="Egas C."/>
            <person name="Da Costa M.S."/>
        </authorList>
    </citation>
    <scope>NUCLEOTIDE SEQUENCE [LARGE SCALE GENOMIC DNA]</scope>
    <source>
        <strain evidence="1 2">S20-91</strain>
    </source>
</reference>
<sequence>MRITCFEKNYPIRFSHCDPAGIVYFPQYLVLSNWLVEDWFTEGLGIDFSHFICARRLGLPIVKLENEFLAPSRQGELLTFRLELQNLGRRSLEVLISARFGDQVRMQSKQVMVITSLESGKSIVFPDDVRQQLQRFTEQTKLTEMVAS</sequence>
<evidence type="ECO:0000313" key="1">
    <source>
        <dbReference type="EMBL" id="PRC94285.1"/>
    </source>
</evidence>
<keyword evidence="2" id="KW-1185">Reference proteome</keyword>
<dbReference type="EMBL" id="PUGF01000003">
    <property type="protein sequence ID" value="PRC94285.1"/>
    <property type="molecule type" value="Genomic_DNA"/>
</dbReference>
<dbReference type="AlphaFoldDB" id="A0A2S9H2S1"/>